<dbReference type="AlphaFoldDB" id="A0A183PQ48"/>
<name>A0A183PQ48_9TREM</name>
<evidence type="ECO:0000313" key="2">
    <source>
        <dbReference type="Proteomes" id="UP000269396"/>
    </source>
</evidence>
<reference evidence="1 2" key="1">
    <citation type="submission" date="2018-11" db="EMBL/GenBank/DDBJ databases">
        <authorList>
            <consortium name="Pathogen Informatics"/>
        </authorList>
    </citation>
    <scope>NUCLEOTIDE SEQUENCE [LARGE SCALE GENOMIC DNA]</scope>
    <source>
        <strain>Denwood</strain>
        <strain evidence="2">Zambia</strain>
    </source>
</reference>
<gene>
    <name evidence="1" type="ORF">SMTD_LOCUS16484</name>
</gene>
<organism evidence="1 2">
    <name type="scientific">Schistosoma mattheei</name>
    <dbReference type="NCBI Taxonomy" id="31246"/>
    <lineage>
        <taxon>Eukaryota</taxon>
        <taxon>Metazoa</taxon>
        <taxon>Spiralia</taxon>
        <taxon>Lophotrochozoa</taxon>
        <taxon>Platyhelminthes</taxon>
        <taxon>Trematoda</taxon>
        <taxon>Digenea</taxon>
        <taxon>Strigeidida</taxon>
        <taxon>Schistosomatoidea</taxon>
        <taxon>Schistosomatidae</taxon>
        <taxon>Schistosoma</taxon>
    </lineage>
</organism>
<protein>
    <submittedName>
        <fullName evidence="1">Uncharacterized protein</fullName>
    </submittedName>
</protein>
<keyword evidence="2" id="KW-1185">Reference proteome</keyword>
<evidence type="ECO:0000313" key="1">
    <source>
        <dbReference type="EMBL" id="VDP71429.1"/>
    </source>
</evidence>
<proteinExistence type="predicted"/>
<dbReference type="EMBL" id="UZAL01037237">
    <property type="protein sequence ID" value="VDP71429.1"/>
    <property type="molecule type" value="Genomic_DNA"/>
</dbReference>
<dbReference type="Proteomes" id="UP000269396">
    <property type="component" value="Unassembled WGS sequence"/>
</dbReference>
<accession>A0A183PQ48</accession>
<sequence>MIFSKFSRRLLTPYKSVFIVYPSLSVGKVETICIKPLIIARISRFNVITFFYYNDMNLVKYLIPVHYHRHHCS</sequence>